<dbReference type="AlphaFoldDB" id="A0A9W7ER39"/>
<evidence type="ECO:0000313" key="3">
    <source>
        <dbReference type="Proteomes" id="UP001165160"/>
    </source>
</evidence>
<sequence length="140" mass="15176">MTPIASRHNSHPTYTTNPEIEAVPTITTTPQQPAVSPTQPPLPPPYLLHHVAAMCEALAAQYGQTQKETCPPELLEIPQLRNPGPQSKITPSECGQPPSIPSIDIDVFAAVQKLSNITPKEVVDALEHHKIWLVGDSIVN</sequence>
<feature type="region of interest" description="Disordered" evidence="1">
    <location>
        <begin position="1"/>
        <end position="23"/>
    </location>
</feature>
<dbReference type="EMBL" id="BRXX01000075">
    <property type="protein sequence ID" value="GMH87707.1"/>
    <property type="molecule type" value="Genomic_DNA"/>
</dbReference>
<organism evidence="2 3">
    <name type="scientific">Triparma verrucosa</name>
    <dbReference type="NCBI Taxonomy" id="1606542"/>
    <lineage>
        <taxon>Eukaryota</taxon>
        <taxon>Sar</taxon>
        <taxon>Stramenopiles</taxon>
        <taxon>Ochrophyta</taxon>
        <taxon>Bolidophyceae</taxon>
        <taxon>Parmales</taxon>
        <taxon>Triparmaceae</taxon>
        <taxon>Triparma</taxon>
    </lineage>
</organism>
<dbReference type="Proteomes" id="UP001165160">
    <property type="component" value="Unassembled WGS sequence"/>
</dbReference>
<proteinExistence type="predicted"/>
<gene>
    <name evidence="2" type="ORF">TrVE_jg2804</name>
</gene>
<reference evidence="3" key="1">
    <citation type="journal article" date="2023" name="Commun. Biol.">
        <title>Genome analysis of Parmales, the sister group of diatoms, reveals the evolutionary specialization of diatoms from phago-mixotrophs to photoautotrophs.</title>
        <authorList>
            <person name="Ban H."/>
            <person name="Sato S."/>
            <person name="Yoshikawa S."/>
            <person name="Yamada K."/>
            <person name="Nakamura Y."/>
            <person name="Ichinomiya M."/>
            <person name="Sato N."/>
            <person name="Blanc-Mathieu R."/>
            <person name="Endo H."/>
            <person name="Kuwata A."/>
            <person name="Ogata H."/>
        </authorList>
    </citation>
    <scope>NUCLEOTIDE SEQUENCE [LARGE SCALE GENOMIC DNA]</scope>
    <source>
        <strain evidence="3">NIES 3699</strain>
    </source>
</reference>
<name>A0A9W7ER39_9STRA</name>
<accession>A0A9W7ER39</accession>
<keyword evidence="3" id="KW-1185">Reference proteome</keyword>
<feature type="region of interest" description="Disordered" evidence="1">
    <location>
        <begin position="77"/>
        <end position="97"/>
    </location>
</feature>
<evidence type="ECO:0000256" key="1">
    <source>
        <dbReference type="SAM" id="MobiDB-lite"/>
    </source>
</evidence>
<comment type="caution">
    <text evidence="2">The sequence shown here is derived from an EMBL/GenBank/DDBJ whole genome shotgun (WGS) entry which is preliminary data.</text>
</comment>
<protein>
    <submittedName>
        <fullName evidence="2">Uncharacterized protein</fullName>
    </submittedName>
</protein>
<evidence type="ECO:0000313" key="2">
    <source>
        <dbReference type="EMBL" id="GMH87707.1"/>
    </source>
</evidence>